<name>A0A5N7AER0_9EURO</name>
<dbReference type="Pfam" id="PF00179">
    <property type="entry name" value="UQ_con"/>
    <property type="match status" value="1"/>
</dbReference>
<dbReference type="PROSITE" id="PS50127">
    <property type="entry name" value="UBC_2"/>
    <property type="match status" value="1"/>
</dbReference>
<feature type="region of interest" description="Disordered" evidence="4">
    <location>
        <begin position="166"/>
        <end position="448"/>
    </location>
</feature>
<dbReference type="SMART" id="SM00212">
    <property type="entry name" value="UBCc"/>
    <property type="match status" value="1"/>
</dbReference>
<accession>A0A5N7AER0</accession>
<dbReference type="OrthoDB" id="10069349at2759"/>
<dbReference type="AlphaFoldDB" id="A0A5N7AER0"/>
<feature type="compositionally biased region" description="Low complexity" evidence="4">
    <location>
        <begin position="404"/>
        <end position="424"/>
    </location>
</feature>
<evidence type="ECO:0000259" key="5">
    <source>
        <dbReference type="PROSITE" id="PS50127"/>
    </source>
</evidence>
<dbReference type="GeneID" id="43654358"/>
<evidence type="ECO:0000256" key="3">
    <source>
        <dbReference type="PROSITE-ProRule" id="PRU10133"/>
    </source>
</evidence>
<evidence type="ECO:0000256" key="2">
    <source>
        <dbReference type="ARBA" id="ARBA00022786"/>
    </source>
</evidence>
<evidence type="ECO:0000313" key="6">
    <source>
        <dbReference type="EMBL" id="KAE8368322.1"/>
    </source>
</evidence>
<dbReference type="EMBL" id="ML737586">
    <property type="protein sequence ID" value="KAE8368322.1"/>
    <property type="molecule type" value="Genomic_DNA"/>
</dbReference>
<dbReference type="InterPro" id="IPR016135">
    <property type="entry name" value="UBQ-conjugating_enzyme/RWD"/>
</dbReference>
<feature type="compositionally biased region" description="Basic and acidic residues" evidence="4">
    <location>
        <begin position="370"/>
        <end position="383"/>
    </location>
</feature>
<evidence type="ECO:0000256" key="1">
    <source>
        <dbReference type="ARBA" id="ARBA00022679"/>
    </source>
</evidence>
<keyword evidence="7" id="KW-1185">Reference proteome</keyword>
<organism evidence="6 7">
    <name type="scientific">Aspergillus caelatus</name>
    <dbReference type="NCBI Taxonomy" id="61420"/>
    <lineage>
        <taxon>Eukaryota</taxon>
        <taxon>Fungi</taxon>
        <taxon>Dikarya</taxon>
        <taxon>Ascomycota</taxon>
        <taxon>Pezizomycotina</taxon>
        <taxon>Eurotiomycetes</taxon>
        <taxon>Eurotiomycetidae</taxon>
        <taxon>Eurotiales</taxon>
        <taxon>Aspergillaceae</taxon>
        <taxon>Aspergillus</taxon>
        <taxon>Aspergillus subgen. Circumdati</taxon>
    </lineage>
</organism>
<dbReference type="Gene3D" id="3.10.110.10">
    <property type="entry name" value="Ubiquitin Conjugating Enzyme"/>
    <property type="match status" value="1"/>
</dbReference>
<dbReference type="PROSITE" id="PS00183">
    <property type="entry name" value="UBC_1"/>
    <property type="match status" value="1"/>
</dbReference>
<dbReference type="SUPFAM" id="SSF54495">
    <property type="entry name" value="UBC-like"/>
    <property type="match status" value="1"/>
</dbReference>
<reference evidence="6 7" key="1">
    <citation type="submission" date="2019-04" db="EMBL/GenBank/DDBJ databases">
        <title>Friends and foes A comparative genomics studyof 23 Aspergillus species from section Flavi.</title>
        <authorList>
            <consortium name="DOE Joint Genome Institute"/>
            <person name="Kjaerbolling I."/>
            <person name="Vesth T."/>
            <person name="Frisvad J.C."/>
            <person name="Nybo J.L."/>
            <person name="Theobald S."/>
            <person name="Kildgaard S."/>
            <person name="Isbrandt T."/>
            <person name="Kuo A."/>
            <person name="Sato A."/>
            <person name="Lyhne E.K."/>
            <person name="Kogle M.E."/>
            <person name="Wiebenga A."/>
            <person name="Kun R.S."/>
            <person name="Lubbers R.J."/>
            <person name="Makela M.R."/>
            <person name="Barry K."/>
            <person name="Chovatia M."/>
            <person name="Clum A."/>
            <person name="Daum C."/>
            <person name="Haridas S."/>
            <person name="He G."/>
            <person name="LaButti K."/>
            <person name="Lipzen A."/>
            <person name="Mondo S."/>
            <person name="Riley R."/>
            <person name="Salamov A."/>
            <person name="Simmons B.A."/>
            <person name="Magnuson J.K."/>
            <person name="Henrissat B."/>
            <person name="Mortensen U.H."/>
            <person name="Larsen T.O."/>
            <person name="Devries R.P."/>
            <person name="Grigoriev I.V."/>
            <person name="Machida M."/>
            <person name="Baker S.E."/>
            <person name="Andersen M.R."/>
        </authorList>
    </citation>
    <scope>NUCLEOTIDE SEQUENCE [LARGE SCALE GENOMIC DNA]</scope>
    <source>
        <strain evidence="6 7">CBS 763.97</strain>
    </source>
</reference>
<keyword evidence="2" id="KW-0833">Ubl conjugation pathway</keyword>
<dbReference type="InterPro" id="IPR000608">
    <property type="entry name" value="UBC"/>
</dbReference>
<feature type="active site" description="Glycyl thioester intermediate" evidence="3">
    <location>
        <position position="97"/>
    </location>
</feature>
<dbReference type="Proteomes" id="UP000326268">
    <property type="component" value="Unassembled WGS sequence"/>
</dbReference>
<feature type="compositionally biased region" description="Basic and acidic residues" evidence="4">
    <location>
        <begin position="354"/>
        <end position="363"/>
    </location>
</feature>
<dbReference type="GO" id="GO:0016740">
    <property type="term" value="F:transferase activity"/>
    <property type="evidence" value="ECO:0007669"/>
    <property type="project" value="UniProtKB-KW"/>
</dbReference>
<proteinExistence type="predicted"/>
<dbReference type="PANTHER" id="PTHR24068">
    <property type="entry name" value="UBIQUITIN-CONJUGATING ENZYME E2"/>
    <property type="match status" value="1"/>
</dbReference>
<sequence length="448" mass="48334">MEQPVSGLVPLKRLAADHAALHDDLPPNYLFPSEDSSSDDLTQLTTLLAGPQGTPYSQGLWRVHLKMPDDYPKSPPKATFKTRIWHPNVEELTGAVCVDTLKRDWKATLTLKDVLVTISCLLIYPNPDSALNSAAGALLQENYEAFARQAKLMTSIHAPVPTDLKSAAAEAKTKGEDIGTTIPEQEEPRLLRSRKGTRVQSVTMKKNNTRKNGERASSRSQRQSNSPETVSLAEEQQSEVHHEVDSIISDDESENLSNASKENDPALSPSPVKFAPPSPRKNALGKRPLSVLTLPLDTDPFAMDPDDSDLEGMTASEKNIAANNYGGSSERDPSPQSKSPKLSVRSKGVNSSGRIREEVKIFEDAPEPLDLDRCHSGDGKENHGSLAGPKGLGLASRKAHPTCPLTSLAPPSTSAPSSSKASKAVSGTRKVSGSNMKKAKPRIGIRRL</sequence>
<evidence type="ECO:0000256" key="4">
    <source>
        <dbReference type="SAM" id="MobiDB-lite"/>
    </source>
</evidence>
<dbReference type="RefSeq" id="XP_031931403.1">
    <property type="nucleotide sequence ID" value="XM_032069912.1"/>
</dbReference>
<dbReference type="InterPro" id="IPR023313">
    <property type="entry name" value="UBQ-conjugating_AS"/>
</dbReference>
<evidence type="ECO:0000313" key="7">
    <source>
        <dbReference type="Proteomes" id="UP000326268"/>
    </source>
</evidence>
<gene>
    <name evidence="6" type="ORF">BDV27DRAFT_142125</name>
</gene>
<keyword evidence="1" id="KW-0808">Transferase</keyword>
<dbReference type="FunFam" id="3.10.110.10:FF:000077">
    <property type="entry name" value="Ubiquitin conjugating enzyme E2"/>
    <property type="match status" value="1"/>
</dbReference>
<feature type="compositionally biased region" description="Basic residues" evidence="4">
    <location>
        <begin position="437"/>
        <end position="448"/>
    </location>
</feature>
<feature type="domain" description="UBC core" evidence="5">
    <location>
        <begin position="9"/>
        <end position="159"/>
    </location>
</feature>
<dbReference type="CDD" id="cd23804">
    <property type="entry name" value="UBCc_UBE2S"/>
    <property type="match status" value="1"/>
</dbReference>
<protein>
    <submittedName>
        <fullName evidence="6">Ubiquitin-conjugating enzyme/RWD-like protein</fullName>
    </submittedName>
</protein>